<dbReference type="InterPro" id="IPR011034">
    <property type="entry name" value="Formyl_transferase-like_C_sf"/>
</dbReference>
<dbReference type="CDD" id="cd08646">
    <property type="entry name" value="FMT_core_Met-tRNA-FMT_N"/>
    <property type="match status" value="1"/>
</dbReference>
<dbReference type="FunFam" id="3.40.50.12230:FF:000001">
    <property type="entry name" value="Methionyl-tRNA formyltransferase"/>
    <property type="match status" value="1"/>
</dbReference>
<evidence type="ECO:0000313" key="12">
    <source>
        <dbReference type="Proteomes" id="UP000677436"/>
    </source>
</evidence>
<dbReference type="GO" id="GO:0005829">
    <property type="term" value="C:cytosol"/>
    <property type="evidence" value="ECO:0007669"/>
    <property type="project" value="TreeGrafter"/>
</dbReference>
<dbReference type="InterPro" id="IPR036477">
    <property type="entry name" value="Formyl_transf_N_sf"/>
</dbReference>
<dbReference type="InterPro" id="IPR041711">
    <property type="entry name" value="Met-tRNA-FMT_N"/>
</dbReference>
<keyword evidence="6 8" id="KW-0648">Protein biosynthesis</keyword>
<evidence type="ECO:0000256" key="3">
    <source>
        <dbReference type="ARBA" id="ARBA00012261"/>
    </source>
</evidence>
<name>A0A8D5UHU4_9BACL</name>
<comment type="function">
    <text evidence="1 8">Attaches a formyl group to the free amino group of methionyl-tRNA(fMet). The formyl group appears to play a dual role in the initiator identity of N-formylmethionyl-tRNA by promoting its recognition by IF2 and preventing the misappropriation of this tRNA by the elongation apparatus.</text>
</comment>
<dbReference type="Gene3D" id="3.10.25.10">
    <property type="entry name" value="Formyl transferase, C-terminal domain"/>
    <property type="match status" value="1"/>
</dbReference>
<dbReference type="FunFam" id="3.40.50.170:FF:000004">
    <property type="entry name" value="Methionyl-tRNA formyltransferase"/>
    <property type="match status" value="1"/>
</dbReference>
<evidence type="ECO:0000259" key="9">
    <source>
        <dbReference type="Pfam" id="PF00551"/>
    </source>
</evidence>
<dbReference type="PANTHER" id="PTHR11138:SF5">
    <property type="entry name" value="METHIONYL-TRNA FORMYLTRANSFERASE, MITOCHONDRIAL"/>
    <property type="match status" value="1"/>
</dbReference>
<evidence type="ECO:0000256" key="8">
    <source>
        <dbReference type="HAMAP-Rule" id="MF_00182"/>
    </source>
</evidence>
<proteinExistence type="inferred from homology"/>
<accession>A0A8D5UHU4</accession>
<evidence type="ECO:0000313" key="11">
    <source>
        <dbReference type="EMBL" id="BCU82192.1"/>
    </source>
</evidence>
<evidence type="ECO:0000259" key="10">
    <source>
        <dbReference type="Pfam" id="PF02911"/>
    </source>
</evidence>
<keyword evidence="5 8" id="KW-0808">Transferase</keyword>
<reference evidence="11" key="2">
    <citation type="journal article" date="2021" name="Microbiol. Resour. Announc.">
        <title>Complete Genome Sequence of Polycladomyces abyssicola JIR-001T, Isolated from Hemipelagic Sediment in Deep Seawater.</title>
        <authorList>
            <person name="Tsubouchi T."/>
            <person name="Kaneko Y."/>
        </authorList>
    </citation>
    <scope>NUCLEOTIDE SEQUENCE</scope>
    <source>
        <strain evidence="11">JIR-001</strain>
    </source>
</reference>
<dbReference type="InterPro" id="IPR002376">
    <property type="entry name" value="Formyl_transf_N"/>
</dbReference>
<evidence type="ECO:0000256" key="5">
    <source>
        <dbReference type="ARBA" id="ARBA00022679"/>
    </source>
</evidence>
<dbReference type="SUPFAM" id="SSF50486">
    <property type="entry name" value="FMT C-terminal domain-like"/>
    <property type="match status" value="1"/>
</dbReference>
<evidence type="ECO:0000256" key="6">
    <source>
        <dbReference type="ARBA" id="ARBA00022917"/>
    </source>
</evidence>
<feature type="domain" description="Formyl transferase N-terminal" evidence="9">
    <location>
        <begin position="6"/>
        <end position="184"/>
    </location>
</feature>
<evidence type="ECO:0000256" key="2">
    <source>
        <dbReference type="ARBA" id="ARBA00010699"/>
    </source>
</evidence>
<dbReference type="SUPFAM" id="SSF53328">
    <property type="entry name" value="Formyltransferase"/>
    <property type="match status" value="1"/>
</dbReference>
<dbReference type="InterPro" id="IPR001555">
    <property type="entry name" value="GART_AS"/>
</dbReference>
<dbReference type="Proteomes" id="UP000677436">
    <property type="component" value="Chromosome"/>
</dbReference>
<dbReference type="EMBL" id="AP024601">
    <property type="protein sequence ID" value="BCU82192.1"/>
    <property type="molecule type" value="Genomic_DNA"/>
</dbReference>
<evidence type="ECO:0000256" key="4">
    <source>
        <dbReference type="ARBA" id="ARBA00016014"/>
    </source>
</evidence>
<gene>
    <name evidence="8 11" type="primary">fmt</name>
    <name evidence="11" type="ORF">JIR001_19750</name>
</gene>
<feature type="binding site" evidence="8">
    <location>
        <begin position="113"/>
        <end position="116"/>
    </location>
    <ligand>
        <name>(6S)-5,6,7,8-tetrahydrofolate</name>
        <dbReference type="ChEBI" id="CHEBI:57453"/>
    </ligand>
</feature>
<dbReference type="EC" id="2.1.2.9" evidence="3 8"/>
<protein>
    <recommendedName>
        <fullName evidence="4 8">Methionyl-tRNA formyltransferase</fullName>
        <ecNumber evidence="3 8">2.1.2.9</ecNumber>
    </recommendedName>
</protein>
<dbReference type="PROSITE" id="PS00373">
    <property type="entry name" value="GART"/>
    <property type="match status" value="1"/>
</dbReference>
<dbReference type="NCBIfam" id="TIGR00460">
    <property type="entry name" value="fmt"/>
    <property type="match status" value="1"/>
</dbReference>
<dbReference type="InterPro" id="IPR005794">
    <property type="entry name" value="Fmt"/>
</dbReference>
<evidence type="ECO:0000256" key="7">
    <source>
        <dbReference type="ARBA" id="ARBA00048558"/>
    </source>
</evidence>
<dbReference type="PANTHER" id="PTHR11138">
    <property type="entry name" value="METHIONYL-TRNA FORMYLTRANSFERASE"/>
    <property type="match status" value="1"/>
</dbReference>
<organism evidence="11 12">
    <name type="scientific">Polycladomyces abyssicola</name>
    <dbReference type="NCBI Taxonomy" id="1125966"/>
    <lineage>
        <taxon>Bacteria</taxon>
        <taxon>Bacillati</taxon>
        <taxon>Bacillota</taxon>
        <taxon>Bacilli</taxon>
        <taxon>Bacillales</taxon>
        <taxon>Thermoactinomycetaceae</taxon>
        <taxon>Polycladomyces</taxon>
    </lineage>
</organism>
<dbReference type="Gene3D" id="3.40.50.170">
    <property type="entry name" value="Formyl transferase, N-terminal domain"/>
    <property type="match status" value="1"/>
</dbReference>
<dbReference type="InterPro" id="IPR005793">
    <property type="entry name" value="Formyl_trans_C"/>
</dbReference>
<dbReference type="CDD" id="cd08704">
    <property type="entry name" value="Met_tRNA_FMT_C"/>
    <property type="match status" value="1"/>
</dbReference>
<dbReference type="HAMAP" id="MF_00182">
    <property type="entry name" value="Formyl_trans"/>
    <property type="match status" value="1"/>
</dbReference>
<dbReference type="KEGG" id="pabs:JIR001_19750"/>
<dbReference type="InterPro" id="IPR037022">
    <property type="entry name" value="Formyl_trans_C_sf"/>
</dbReference>
<dbReference type="GO" id="GO:0004479">
    <property type="term" value="F:methionyl-tRNA formyltransferase activity"/>
    <property type="evidence" value="ECO:0007669"/>
    <property type="project" value="UniProtKB-UniRule"/>
</dbReference>
<keyword evidence="12" id="KW-1185">Reference proteome</keyword>
<comment type="similarity">
    <text evidence="2 8">Belongs to the Fmt family.</text>
</comment>
<dbReference type="Pfam" id="PF02911">
    <property type="entry name" value="Formyl_trans_C"/>
    <property type="match status" value="1"/>
</dbReference>
<feature type="domain" description="Formyl transferase C-terminal" evidence="10">
    <location>
        <begin position="207"/>
        <end position="304"/>
    </location>
</feature>
<dbReference type="Pfam" id="PF00551">
    <property type="entry name" value="Formyl_trans_N"/>
    <property type="match status" value="1"/>
</dbReference>
<dbReference type="InterPro" id="IPR044135">
    <property type="entry name" value="Met-tRNA-FMT_C"/>
</dbReference>
<evidence type="ECO:0000256" key="1">
    <source>
        <dbReference type="ARBA" id="ARBA00002606"/>
    </source>
</evidence>
<dbReference type="AlphaFoldDB" id="A0A8D5UHU4"/>
<reference evidence="11" key="1">
    <citation type="journal article" date="2013" name="Int. J. Syst. Evol. Microbiol.">
        <title>Polycladomyces abyssicola gen. nov., sp. nov., a thermophilic filamentous bacterium isolated from hemipelagic sediment.</title>
        <authorList>
            <person name="Tsubouchi T."/>
            <person name="Shimane Y."/>
            <person name="Mori K."/>
            <person name="Usui K."/>
            <person name="Hiraki T."/>
            <person name="Tame A."/>
            <person name="Uematsu K."/>
            <person name="Maruyama T."/>
            <person name="Hatada Y."/>
        </authorList>
    </citation>
    <scope>NUCLEOTIDE SEQUENCE</scope>
    <source>
        <strain evidence="11">JIR-001</strain>
    </source>
</reference>
<sequence length="316" mass="34769">MSEKPRILFMGTPDFAVPSLQVLVEQAYPIVGVVTQPDRPKGRKQVLTPPPVKTTALSYGIPVFQPEKLRDPAALEEILALKPDLVVTAAYGQLLPTELLEAPQWGCINVHASLLPKYRGGAPIHHALINGEKETGVTIMYMVEQLDAGDILSQRSIPIEETDHVGSLHDKLSQLGAELLMETIPALLAGKIQPVPQDESLVTYAPNIRREDERIDWSQPAHAIFNRVRGLHPWPVAFTTWQGKPLKIWWVEVADVRHDAEPGTVLNVEEDGITVAAGEGAVVIQELQPSGKKRMTVAQFVRGRNMEPGERLGDGE</sequence>
<comment type="catalytic activity">
    <reaction evidence="7 8">
        <text>L-methionyl-tRNA(fMet) + (6R)-10-formyltetrahydrofolate = N-formyl-L-methionyl-tRNA(fMet) + (6S)-5,6,7,8-tetrahydrofolate + H(+)</text>
        <dbReference type="Rhea" id="RHEA:24380"/>
        <dbReference type="Rhea" id="RHEA-COMP:9952"/>
        <dbReference type="Rhea" id="RHEA-COMP:9953"/>
        <dbReference type="ChEBI" id="CHEBI:15378"/>
        <dbReference type="ChEBI" id="CHEBI:57453"/>
        <dbReference type="ChEBI" id="CHEBI:78530"/>
        <dbReference type="ChEBI" id="CHEBI:78844"/>
        <dbReference type="ChEBI" id="CHEBI:195366"/>
        <dbReference type="EC" id="2.1.2.9"/>
    </reaction>
</comment>